<dbReference type="Proteomes" id="UP001149822">
    <property type="component" value="Unassembled WGS sequence"/>
</dbReference>
<dbReference type="SUPFAM" id="SSF53756">
    <property type="entry name" value="UDP-Glycosyltransferase/glycogen phosphorylase"/>
    <property type="match status" value="1"/>
</dbReference>
<evidence type="ECO:0000313" key="3">
    <source>
        <dbReference type="EMBL" id="MCZ0963686.1"/>
    </source>
</evidence>
<keyword evidence="1" id="KW-0328">Glycosyltransferase</keyword>
<dbReference type="EMBL" id="JAPTYD010000046">
    <property type="protein sequence ID" value="MCZ0963686.1"/>
    <property type="molecule type" value="Genomic_DNA"/>
</dbReference>
<proteinExistence type="predicted"/>
<name>A0ABT4JB35_9RHOB</name>
<comment type="caution">
    <text evidence="3">The sequence shown here is derived from an EMBL/GenBank/DDBJ whole genome shotgun (WGS) entry which is preliminary data.</text>
</comment>
<protein>
    <recommendedName>
        <fullName evidence="5">Glycosyltransferase family 9 protein</fullName>
    </recommendedName>
</protein>
<sequence>MFALPCFHAIRKHFAGRRIVLLTNVPVSGKAAPLMSILGSDGQFADQVIDYPLALRDLRGILTLRAKVRATGAREAVYLMPVRSRGAVWRDWLFLLSAGVRKVYCLPSSDDLRRPRRDPVTGEIEREASRLARCCKKLGSIDLLDRANWNLELTEAERSRGEEICNPLAGVPIIAVNMGGKAADKDWGMGNWVALRELISSRGRFGMLVVGAGEDVERAETFLSGWDGPGVNACGQLSPRESAAALSTASLFIGHDSGPLHMASAEGVPSIGVFGNFNEPCQWHPVGSHVHIIHRMEGLHHITPQEVFRSASELLGFESDRETLNKVSLP</sequence>
<dbReference type="PANTHER" id="PTHR30160">
    <property type="entry name" value="TETRAACYLDISACCHARIDE 4'-KINASE-RELATED"/>
    <property type="match status" value="1"/>
</dbReference>
<gene>
    <name evidence="3" type="ORF">OU682_18970</name>
</gene>
<dbReference type="Gene3D" id="3.40.50.2000">
    <property type="entry name" value="Glycogen Phosphorylase B"/>
    <property type="match status" value="2"/>
</dbReference>
<evidence type="ECO:0000256" key="2">
    <source>
        <dbReference type="ARBA" id="ARBA00022679"/>
    </source>
</evidence>
<evidence type="ECO:0000256" key="1">
    <source>
        <dbReference type="ARBA" id="ARBA00022676"/>
    </source>
</evidence>
<dbReference type="RefSeq" id="WP_268943777.1">
    <property type="nucleotide sequence ID" value="NZ_JAPTYD010000046.1"/>
</dbReference>
<keyword evidence="2" id="KW-0808">Transferase</keyword>
<evidence type="ECO:0008006" key="5">
    <source>
        <dbReference type="Google" id="ProtNLM"/>
    </source>
</evidence>
<reference evidence="3" key="1">
    <citation type="submission" date="2022-12" db="EMBL/GenBank/DDBJ databases">
        <title>Paracoccus sp. EF6 isolated from a lake water.</title>
        <authorList>
            <person name="Liu H."/>
        </authorList>
    </citation>
    <scope>NUCLEOTIDE SEQUENCE</scope>
    <source>
        <strain evidence="3">EF6</strain>
    </source>
</reference>
<dbReference type="InterPro" id="IPR002201">
    <property type="entry name" value="Glyco_trans_9"/>
</dbReference>
<dbReference type="InterPro" id="IPR051199">
    <property type="entry name" value="LPS_LOS_Heptosyltrfase"/>
</dbReference>
<organism evidence="3 4">
    <name type="scientific">Paracoccus benzoatiresistens</name>
    <dbReference type="NCBI Taxonomy" id="2997341"/>
    <lineage>
        <taxon>Bacteria</taxon>
        <taxon>Pseudomonadati</taxon>
        <taxon>Pseudomonadota</taxon>
        <taxon>Alphaproteobacteria</taxon>
        <taxon>Rhodobacterales</taxon>
        <taxon>Paracoccaceae</taxon>
        <taxon>Paracoccus</taxon>
    </lineage>
</organism>
<accession>A0ABT4JB35</accession>
<keyword evidence="4" id="KW-1185">Reference proteome</keyword>
<evidence type="ECO:0000313" key="4">
    <source>
        <dbReference type="Proteomes" id="UP001149822"/>
    </source>
</evidence>
<dbReference type="Pfam" id="PF01075">
    <property type="entry name" value="Glyco_transf_9"/>
    <property type="match status" value="1"/>
</dbReference>